<evidence type="ECO:0000313" key="2">
    <source>
        <dbReference type="EnsemblProtists" id="EKX32824"/>
    </source>
</evidence>
<accession>L1IAB5</accession>
<dbReference type="AlphaFoldDB" id="L1IAB5"/>
<gene>
    <name evidence="1" type="ORF">GUITHDRAFT_166609</name>
</gene>
<proteinExistence type="predicted"/>
<dbReference type="EMBL" id="JH993169">
    <property type="protein sequence ID" value="EKX32824.1"/>
    <property type="molecule type" value="Genomic_DNA"/>
</dbReference>
<reference evidence="1 3" key="1">
    <citation type="journal article" date="2012" name="Nature">
        <title>Algal genomes reveal evolutionary mosaicism and the fate of nucleomorphs.</title>
        <authorList>
            <consortium name="DOE Joint Genome Institute"/>
            <person name="Curtis B.A."/>
            <person name="Tanifuji G."/>
            <person name="Burki F."/>
            <person name="Gruber A."/>
            <person name="Irimia M."/>
            <person name="Maruyama S."/>
            <person name="Arias M.C."/>
            <person name="Ball S.G."/>
            <person name="Gile G.H."/>
            <person name="Hirakawa Y."/>
            <person name="Hopkins J.F."/>
            <person name="Kuo A."/>
            <person name="Rensing S.A."/>
            <person name="Schmutz J."/>
            <person name="Symeonidi A."/>
            <person name="Elias M."/>
            <person name="Eveleigh R.J."/>
            <person name="Herman E.K."/>
            <person name="Klute M.J."/>
            <person name="Nakayama T."/>
            <person name="Obornik M."/>
            <person name="Reyes-Prieto A."/>
            <person name="Armbrust E.V."/>
            <person name="Aves S.J."/>
            <person name="Beiko R.G."/>
            <person name="Coutinho P."/>
            <person name="Dacks J.B."/>
            <person name="Durnford D.G."/>
            <person name="Fast N.M."/>
            <person name="Green B.R."/>
            <person name="Grisdale C.J."/>
            <person name="Hempel F."/>
            <person name="Henrissat B."/>
            <person name="Hoppner M.P."/>
            <person name="Ishida K."/>
            <person name="Kim E."/>
            <person name="Koreny L."/>
            <person name="Kroth P.G."/>
            <person name="Liu Y."/>
            <person name="Malik S.B."/>
            <person name="Maier U.G."/>
            <person name="McRose D."/>
            <person name="Mock T."/>
            <person name="Neilson J.A."/>
            <person name="Onodera N.T."/>
            <person name="Poole A.M."/>
            <person name="Pritham E.J."/>
            <person name="Richards T.A."/>
            <person name="Rocap G."/>
            <person name="Roy S.W."/>
            <person name="Sarai C."/>
            <person name="Schaack S."/>
            <person name="Shirato S."/>
            <person name="Slamovits C.H."/>
            <person name="Spencer D.F."/>
            <person name="Suzuki S."/>
            <person name="Worden A.Z."/>
            <person name="Zauner S."/>
            <person name="Barry K."/>
            <person name="Bell C."/>
            <person name="Bharti A.K."/>
            <person name="Crow J.A."/>
            <person name="Grimwood J."/>
            <person name="Kramer R."/>
            <person name="Lindquist E."/>
            <person name="Lucas S."/>
            <person name="Salamov A."/>
            <person name="McFadden G.I."/>
            <person name="Lane C.E."/>
            <person name="Keeling P.J."/>
            <person name="Gray M.W."/>
            <person name="Grigoriev I.V."/>
            <person name="Archibald J.M."/>
        </authorList>
    </citation>
    <scope>NUCLEOTIDE SEQUENCE</scope>
    <source>
        <strain evidence="1 3">CCMP2712</strain>
    </source>
</reference>
<dbReference type="EnsemblProtists" id="EKX32824">
    <property type="protein sequence ID" value="EKX32824"/>
    <property type="gene ID" value="GUITHDRAFT_166609"/>
</dbReference>
<sequence>MVEDPSFPLARNMKEWGPLALRLRRLAMPLIHTIIIPHHHMLAGGHPPGEPTFDAAGYNSGSGIYQWTGNSLGYGLSGQTTRSVCKDYDKYLRQQGWTKPGQLSEWNPGCRGHDVSYNEWYSLDDSPSPFKHNTTPVDVGSVEPWLSNVGGGIY</sequence>
<dbReference type="Proteomes" id="UP000011087">
    <property type="component" value="Unassembled WGS sequence"/>
</dbReference>
<organism evidence="1">
    <name type="scientific">Guillardia theta (strain CCMP2712)</name>
    <name type="common">Cryptophyte</name>
    <dbReference type="NCBI Taxonomy" id="905079"/>
    <lineage>
        <taxon>Eukaryota</taxon>
        <taxon>Cryptophyceae</taxon>
        <taxon>Pyrenomonadales</taxon>
        <taxon>Geminigeraceae</taxon>
        <taxon>Guillardia</taxon>
    </lineage>
</organism>
<dbReference type="GeneID" id="17289556"/>
<reference evidence="3" key="2">
    <citation type="submission" date="2012-11" db="EMBL/GenBank/DDBJ databases">
        <authorList>
            <person name="Kuo A."/>
            <person name="Curtis B.A."/>
            <person name="Tanifuji G."/>
            <person name="Burki F."/>
            <person name="Gruber A."/>
            <person name="Irimia M."/>
            <person name="Maruyama S."/>
            <person name="Arias M.C."/>
            <person name="Ball S.G."/>
            <person name="Gile G.H."/>
            <person name="Hirakawa Y."/>
            <person name="Hopkins J.F."/>
            <person name="Rensing S.A."/>
            <person name="Schmutz J."/>
            <person name="Symeonidi A."/>
            <person name="Elias M."/>
            <person name="Eveleigh R.J."/>
            <person name="Herman E.K."/>
            <person name="Klute M.J."/>
            <person name="Nakayama T."/>
            <person name="Obornik M."/>
            <person name="Reyes-Prieto A."/>
            <person name="Armbrust E.V."/>
            <person name="Aves S.J."/>
            <person name="Beiko R.G."/>
            <person name="Coutinho P."/>
            <person name="Dacks J.B."/>
            <person name="Durnford D.G."/>
            <person name="Fast N.M."/>
            <person name="Green B.R."/>
            <person name="Grisdale C."/>
            <person name="Hempe F."/>
            <person name="Henrissat B."/>
            <person name="Hoppner M.P."/>
            <person name="Ishida K.-I."/>
            <person name="Kim E."/>
            <person name="Koreny L."/>
            <person name="Kroth P.G."/>
            <person name="Liu Y."/>
            <person name="Malik S.-B."/>
            <person name="Maier U.G."/>
            <person name="McRose D."/>
            <person name="Mock T."/>
            <person name="Neilson J.A."/>
            <person name="Onodera N.T."/>
            <person name="Poole A.M."/>
            <person name="Pritham E.J."/>
            <person name="Richards T.A."/>
            <person name="Rocap G."/>
            <person name="Roy S.W."/>
            <person name="Sarai C."/>
            <person name="Schaack S."/>
            <person name="Shirato S."/>
            <person name="Slamovits C.H."/>
            <person name="Spencer D.F."/>
            <person name="Suzuki S."/>
            <person name="Worden A.Z."/>
            <person name="Zauner S."/>
            <person name="Barry K."/>
            <person name="Bell C."/>
            <person name="Bharti A.K."/>
            <person name="Crow J.A."/>
            <person name="Grimwood J."/>
            <person name="Kramer R."/>
            <person name="Lindquist E."/>
            <person name="Lucas S."/>
            <person name="Salamov A."/>
            <person name="McFadden G.I."/>
            <person name="Lane C.E."/>
            <person name="Keeling P.J."/>
            <person name="Gray M.W."/>
            <person name="Grigoriev I.V."/>
            <person name="Archibald J.M."/>
        </authorList>
    </citation>
    <scope>NUCLEOTIDE SEQUENCE</scope>
    <source>
        <strain evidence="3">CCMP2712</strain>
    </source>
</reference>
<evidence type="ECO:0000313" key="3">
    <source>
        <dbReference type="Proteomes" id="UP000011087"/>
    </source>
</evidence>
<reference evidence="2" key="3">
    <citation type="submission" date="2016-03" db="UniProtKB">
        <authorList>
            <consortium name="EnsemblProtists"/>
        </authorList>
    </citation>
    <scope>IDENTIFICATION</scope>
</reference>
<dbReference type="RefSeq" id="XP_005819804.1">
    <property type="nucleotide sequence ID" value="XM_005819747.1"/>
</dbReference>
<keyword evidence="3" id="KW-1185">Reference proteome</keyword>
<protein>
    <submittedName>
        <fullName evidence="1 2">Uncharacterized protein</fullName>
    </submittedName>
</protein>
<evidence type="ECO:0000313" key="1">
    <source>
        <dbReference type="EMBL" id="EKX32824.1"/>
    </source>
</evidence>
<dbReference type="HOGENOM" id="CLU_1974751_0_0_1"/>
<name>L1IAB5_GUITC</name>
<dbReference type="PaxDb" id="55529-EKX32824"/>
<dbReference type="KEGG" id="gtt:GUITHDRAFT_166609"/>